<keyword evidence="13" id="KW-1185">Reference proteome</keyword>
<dbReference type="EC" id="2.4.1.-" evidence="10"/>
<dbReference type="InterPro" id="IPR004886">
    <property type="entry name" value="Glucanosyltransferase"/>
</dbReference>
<dbReference type="Pfam" id="PF03198">
    <property type="entry name" value="Glyco_hydro_72"/>
    <property type="match status" value="1"/>
</dbReference>
<keyword evidence="10" id="KW-0808">Transferase</keyword>
<evidence type="ECO:0000256" key="10">
    <source>
        <dbReference type="RuleBase" id="RU361209"/>
    </source>
</evidence>
<keyword evidence="6 10" id="KW-0472">Membrane</keyword>
<dbReference type="GO" id="GO:0071970">
    <property type="term" value="P:fungal-type cell wall (1-&gt;3)-beta-D-glucan biosynthetic process"/>
    <property type="evidence" value="ECO:0007669"/>
    <property type="project" value="TreeGrafter"/>
</dbReference>
<evidence type="ECO:0000256" key="7">
    <source>
        <dbReference type="ARBA" id="ARBA00023157"/>
    </source>
</evidence>
<dbReference type="PANTHER" id="PTHR31468">
    <property type="entry name" value="1,3-BETA-GLUCANOSYLTRANSFERASE GAS1"/>
    <property type="match status" value="1"/>
</dbReference>
<feature type="domain" description="X8" evidence="11">
    <location>
        <begin position="393"/>
        <end position="495"/>
    </location>
</feature>
<dbReference type="GO" id="GO:0098552">
    <property type="term" value="C:side of membrane"/>
    <property type="evidence" value="ECO:0007669"/>
    <property type="project" value="UniProtKB-KW"/>
</dbReference>
<dbReference type="OMA" id="TNSPRAC"/>
<keyword evidence="8" id="KW-0325">Glycoprotein</keyword>
<evidence type="ECO:0000256" key="1">
    <source>
        <dbReference type="ARBA" id="ARBA00004196"/>
    </source>
</evidence>
<keyword evidence="9 10" id="KW-0449">Lipoprotein</keyword>
<accession>A0A0D2MYY8</accession>
<dbReference type="Gene3D" id="3.20.20.80">
    <property type="entry name" value="Glycosidases"/>
    <property type="match status" value="1"/>
</dbReference>
<comment type="function">
    <text evidence="10">Splits internally a 1,3-beta-glucan molecule and transfers the newly generated reducing end (the donor) to the non-reducing end of another 1,3-beta-glucan molecule (the acceptor) forming a 1,3-beta linkage, resulting in the elongation of 1,3-beta-glucan chains in the cell wall.</text>
</comment>
<dbReference type="Proteomes" id="UP000054270">
    <property type="component" value="Unassembled WGS sequence"/>
</dbReference>
<evidence type="ECO:0000256" key="9">
    <source>
        <dbReference type="ARBA" id="ARBA00023288"/>
    </source>
</evidence>
<dbReference type="InterPro" id="IPR012946">
    <property type="entry name" value="X8"/>
</dbReference>
<keyword evidence="7" id="KW-1015">Disulfide bond</keyword>
<comment type="subcellular location">
    <subcellularLocation>
        <location evidence="1">Cell envelope</location>
    </subcellularLocation>
    <subcellularLocation>
        <location evidence="10">Cell membrane</location>
        <topology evidence="10">Lipid-anchor</topology>
        <topology evidence="10">GPI-anchor</topology>
    </subcellularLocation>
    <subcellularLocation>
        <location evidence="2">Membrane</location>
        <topology evidence="2">Lipid-anchor</topology>
        <topology evidence="2">GPI-anchor</topology>
    </subcellularLocation>
</comment>
<keyword evidence="5 10" id="KW-0732">Signal</keyword>
<dbReference type="SMART" id="SM00768">
    <property type="entry name" value="X8"/>
    <property type="match status" value="1"/>
</dbReference>
<reference evidence="13" key="1">
    <citation type="submission" date="2014-04" db="EMBL/GenBank/DDBJ databases">
        <title>Evolutionary Origins and Diversification of the Mycorrhizal Mutualists.</title>
        <authorList>
            <consortium name="DOE Joint Genome Institute"/>
            <consortium name="Mycorrhizal Genomics Consortium"/>
            <person name="Kohler A."/>
            <person name="Kuo A."/>
            <person name="Nagy L.G."/>
            <person name="Floudas D."/>
            <person name="Copeland A."/>
            <person name="Barry K.W."/>
            <person name="Cichocki N."/>
            <person name="Veneault-Fourrey C."/>
            <person name="LaButti K."/>
            <person name="Lindquist E.A."/>
            <person name="Lipzen A."/>
            <person name="Lundell T."/>
            <person name="Morin E."/>
            <person name="Murat C."/>
            <person name="Riley R."/>
            <person name="Ohm R."/>
            <person name="Sun H."/>
            <person name="Tunlid A."/>
            <person name="Henrissat B."/>
            <person name="Grigoriev I.V."/>
            <person name="Hibbett D.S."/>
            <person name="Martin F."/>
        </authorList>
    </citation>
    <scope>NUCLEOTIDE SEQUENCE [LARGE SCALE GENOMIC DNA]</scope>
    <source>
        <strain evidence="13">FD-334 SS-4</strain>
    </source>
</reference>
<dbReference type="GO" id="GO:0031505">
    <property type="term" value="P:fungal-type cell wall organization"/>
    <property type="evidence" value="ECO:0007669"/>
    <property type="project" value="TreeGrafter"/>
</dbReference>
<proteinExistence type="inferred from homology"/>
<organism evidence="12 13">
    <name type="scientific">Hypholoma sublateritium (strain FD-334 SS-4)</name>
    <dbReference type="NCBI Taxonomy" id="945553"/>
    <lineage>
        <taxon>Eukaryota</taxon>
        <taxon>Fungi</taxon>
        <taxon>Dikarya</taxon>
        <taxon>Basidiomycota</taxon>
        <taxon>Agaricomycotina</taxon>
        <taxon>Agaricomycetes</taxon>
        <taxon>Agaricomycetidae</taxon>
        <taxon>Agaricales</taxon>
        <taxon>Agaricineae</taxon>
        <taxon>Strophariaceae</taxon>
        <taxon>Hypholoma</taxon>
    </lineage>
</organism>
<feature type="chain" id="PRO_5005112651" description="1,3-beta-glucanosyltransferase" evidence="10">
    <location>
        <begin position="26"/>
        <end position="557"/>
    </location>
</feature>
<evidence type="ECO:0000256" key="6">
    <source>
        <dbReference type="ARBA" id="ARBA00023136"/>
    </source>
</evidence>
<evidence type="ECO:0000256" key="3">
    <source>
        <dbReference type="ARBA" id="ARBA00007528"/>
    </source>
</evidence>
<dbReference type="GO" id="GO:0005886">
    <property type="term" value="C:plasma membrane"/>
    <property type="evidence" value="ECO:0007669"/>
    <property type="project" value="UniProtKB-SubCell"/>
</dbReference>
<keyword evidence="4 10" id="KW-0336">GPI-anchor</keyword>
<dbReference type="PANTHER" id="PTHR31468:SF2">
    <property type="entry name" value="1,3-BETA-GLUCANOSYLTRANSFERASE GAS1"/>
    <property type="match status" value="1"/>
</dbReference>
<feature type="signal peptide" evidence="10">
    <location>
        <begin position="1"/>
        <end position="25"/>
    </location>
</feature>
<dbReference type="InterPro" id="IPR017853">
    <property type="entry name" value="GH"/>
</dbReference>
<dbReference type="Gene3D" id="1.20.58.1040">
    <property type="match status" value="1"/>
</dbReference>
<evidence type="ECO:0000256" key="2">
    <source>
        <dbReference type="ARBA" id="ARBA00004589"/>
    </source>
</evidence>
<gene>
    <name evidence="12" type="ORF">HYPSUDRAFT_127578</name>
</gene>
<name>A0A0D2MYY8_HYPSF</name>
<dbReference type="GO" id="GO:0042124">
    <property type="term" value="F:1,3-beta-glucanosyltransferase activity"/>
    <property type="evidence" value="ECO:0007669"/>
    <property type="project" value="TreeGrafter"/>
</dbReference>
<evidence type="ECO:0000256" key="8">
    <source>
        <dbReference type="ARBA" id="ARBA00023180"/>
    </source>
</evidence>
<evidence type="ECO:0000256" key="4">
    <source>
        <dbReference type="ARBA" id="ARBA00022622"/>
    </source>
</evidence>
<sequence>MFTAARAPALFTLLTAFLAAPSVQAISTITRTGRYLYNSTNDRFYIKGVAYQEQGAVVASADNPFGEPSTFIDPLAQGSACTRDLPFLQQLTVNVIRVYSVNSSLNHDACMNLFSQNGIYAIIDLALPTNGSIDRDSPSWSTNLLDQYTNTIDAFSKYDNVLAYNVGNEVVLQNSTDISPYVKAAARDVRAYLQSKGSTALIGYSAINGVADWRGDLASYLACDPAGGNSASTSIDLYGLNDYEWCGDSNFETAYSATNAAFADYNVVAYFSEFGCITSPPRLWTETVSLFGTDMNTAWSGGIAFSYFPATSVQGQFGMVNISSDQTTVTVSDDFTRLAAEYSNITFIDSPTQASTAASSYPSCAAPNTVFVASNTLPQTPNEAACDCVESALECRFTPTTDNTTVIVGTLLDTGCSLLGSSGGSCDPIGGNGQTGVYGALSACDPSIKLSFVMSSYYELNGRTASACSFSGNGTVNTAASSTVSASAIVSSCIANPTAVFTPSAAPTGASGSSGSTTSSGSTSASSATSLIADTNALVGMSLMAVVSVFGAMFTLA</sequence>
<evidence type="ECO:0000259" key="11">
    <source>
        <dbReference type="SMART" id="SM00768"/>
    </source>
</evidence>
<dbReference type="Pfam" id="PF07983">
    <property type="entry name" value="X8"/>
    <property type="match status" value="1"/>
</dbReference>
<evidence type="ECO:0000313" key="13">
    <source>
        <dbReference type="Proteomes" id="UP000054270"/>
    </source>
</evidence>
<protein>
    <recommendedName>
        <fullName evidence="10">1,3-beta-glucanosyltransferase</fullName>
        <ecNumber evidence="10">2.4.1.-</ecNumber>
    </recommendedName>
</protein>
<evidence type="ECO:0000313" key="12">
    <source>
        <dbReference type="EMBL" id="KJA29323.1"/>
    </source>
</evidence>
<comment type="similarity">
    <text evidence="3 10">Belongs to the glycosyl hydrolase 72 family.</text>
</comment>
<dbReference type="EMBL" id="KN817519">
    <property type="protein sequence ID" value="KJA29323.1"/>
    <property type="molecule type" value="Genomic_DNA"/>
</dbReference>
<evidence type="ECO:0000256" key="5">
    <source>
        <dbReference type="ARBA" id="ARBA00022729"/>
    </source>
</evidence>
<dbReference type="OrthoDB" id="421038at2759"/>
<dbReference type="STRING" id="945553.A0A0D2MYY8"/>
<dbReference type="AlphaFoldDB" id="A0A0D2MYY8"/>
<dbReference type="SUPFAM" id="SSF51445">
    <property type="entry name" value="(Trans)glycosidases"/>
    <property type="match status" value="1"/>
</dbReference>